<evidence type="ECO:0000256" key="5">
    <source>
        <dbReference type="ARBA" id="ARBA00042627"/>
    </source>
</evidence>
<dbReference type="SMART" id="SM00346">
    <property type="entry name" value="HTH_ICLR"/>
    <property type="match status" value="1"/>
</dbReference>
<dbReference type="Pfam" id="PF09339">
    <property type="entry name" value="HTH_IclR"/>
    <property type="match status" value="1"/>
</dbReference>
<keyword evidence="3" id="KW-0804">Transcription</keyword>
<dbReference type="InterPro" id="IPR005471">
    <property type="entry name" value="Tscrpt_reg_IclR_N"/>
</dbReference>
<dbReference type="EMBL" id="LR130779">
    <property type="protein sequence ID" value="VDN65550.1"/>
    <property type="molecule type" value="Genomic_DNA"/>
</dbReference>
<dbReference type="SUPFAM" id="SSF55781">
    <property type="entry name" value="GAF domain-like"/>
    <property type="match status" value="1"/>
</dbReference>
<proteinExistence type="predicted"/>
<evidence type="ECO:0000256" key="3">
    <source>
        <dbReference type="ARBA" id="ARBA00023163"/>
    </source>
</evidence>
<organism evidence="6">
    <name type="scientific">Ectopseudomonas oleovorans</name>
    <name type="common">Pseudomonas oleovorans</name>
    <dbReference type="NCBI Taxonomy" id="301"/>
    <lineage>
        <taxon>Bacteria</taxon>
        <taxon>Pseudomonadati</taxon>
        <taxon>Pseudomonadota</taxon>
        <taxon>Gammaproteobacteria</taxon>
        <taxon>Pseudomonadales</taxon>
        <taxon>Pseudomonadaceae</taxon>
        <taxon>Ectopseudomonas</taxon>
    </lineage>
</organism>
<dbReference type="Pfam" id="PF01614">
    <property type="entry name" value="IclR_C"/>
    <property type="match status" value="1"/>
</dbReference>
<accession>A0A653BAW6</accession>
<dbReference type="AlphaFoldDB" id="A0A653BAW6"/>
<dbReference type="SUPFAM" id="SSF46785">
    <property type="entry name" value="Winged helix' DNA-binding domain"/>
    <property type="match status" value="1"/>
</dbReference>
<reference evidence="6" key="1">
    <citation type="submission" date="2018-11" db="EMBL/GenBank/DDBJ databases">
        <authorList>
            <consortium name="Genoscope - CEA"/>
            <person name="William W."/>
        </authorList>
    </citation>
    <scope>NUCLEOTIDE SEQUENCE [LARGE SCALE GENOMIC DNA]</scope>
    <source>
        <strain evidence="6">T9AD</strain>
    </source>
</reference>
<dbReference type="InterPro" id="IPR050707">
    <property type="entry name" value="HTH_MetabolicPath_Reg"/>
</dbReference>
<dbReference type="Gene3D" id="1.10.10.10">
    <property type="entry name" value="Winged helix-like DNA-binding domain superfamily/Winged helix DNA-binding domain"/>
    <property type="match status" value="1"/>
</dbReference>
<dbReference type="GO" id="GO:0045892">
    <property type="term" value="P:negative regulation of DNA-templated transcription"/>
    <property type="evidence" value="ECO:0007669"/>
    <property type="project" value="TreeGrafter"/>
</dbReference>
<dbReference type="GO" id="GO:0003677">
    <property type="term" value="F:DNA binding"/>
    <property type="evidence" value="ECO:0007669"/>
    <property type="project" value="UniProtKB-KW"/>
</dbReference>
<dbReference type="PROSITE" id="PS51078">
    <property type="entry name" value="ICLR_ED"/>
    <property type="match status" value="1"/>
</dbReference>
<sequence length="241" mass="26206">MNYSNPTDRLLQILVTLGRSPQALSAKELSASLGQPLSSTYRHLNTLLRWGLAEEQGHGRYLPGPACLLLAKRFDRDSTLVSLAKPELRRLAELSKESVGLMLPSNGQVICVELIDSPQPLRCCYQKGLAQPLLHGASAKTLLAHLEPSELEALLTQQGLDASQHAALREELEQIRACGYSTSLGEIDEGVWGVSAALLDSRGRLHGALSLMGPASRVQARAEQLQRWTLESAARVSARLD</sequence>
<dbReference type="PROSITE" id="PS51077">
    <property type="entry name" value="HTH_ICLR"/>
    <property type="match status" value="1"/>
</dbReference>
<evidence type="ECO:0000313" key="6">
    <source>
        <dbReference type="EMBL" id="VDN65550.1"/>
    </source>
</evidence>
<dbReference type="PANTHER" id="PTHR30136">
    <property type="entry name" value="HELIX-TURN-HELIX TRANSCRIPTIONAL REGULATOR, ICLR FAMILY"/>
    <property type="match status" value="1"/>
</dbReference>
<protein>
    <recommendedName>
        <fullName evidence="4">HTH-type transcriptional repressor AllR</fullName>
    </recommendedName>
    <alternativeName>
        <fullName evidence="5">Negative regulator of allantoin and glyoxylate utilization operons</fullName>
    </alternativeName>
</protein>
<dbReference type="GO" id="GO:0003700">
    <property type="term" value="F:DNA-binding transcription factor activity"/>
    <property type="evidence" value="ECO:0007669"/>
    <property type="project" value="TreeGrafter"/>
</dbReference>
<keyword evidence="2" id="KW-0238">DNA-binding</keyword>
<dbReference type="InterPro" id="IPR014757">
    <property type="entry name" value="Tscrpt_reg_IclR_C"/>
</dbReference>
<dbReference type="InterPro" id="IPR036390">
    <property type="entry name" value="WH_DNA-bd_sf"/>
</dbReference>
<dbReference type="InterPro" id="IPR029016">
    <property type="entry name" value="GAF-like_dom_sf"/>
</dbReference>
<dbReference type="PANTHER" id="PTHR30136:SF24">
    <property type="entry name" value="HTH-TYPE TRANSCRIPTIONAL REPRESSOR ALLR"/>
    <property type="match status" value="1"/>
</dbReference>
<dbReference type="InterPro" id="IPR036388">
    <property type="entry name" value="WH-like_DNA-bd_sf"/>
</dbReference>
<evidence type="ECO:0000256" key="4">
    <source>
        <dbReference type="ARBA" id="ARBA00040379"/>
    </source>
</evidence>
<evidence type="ECO:0000256" key="2">
    <source>
        <dbReference type="ARBA" id="ARBA00023125"/>
    </source>
</evidence>
<gene>
    <name evidence="6" type="ORF">POT9AD_4575</name>
</gene>
<evidence type="ECO:0000256" key="1">
    <source>
        <dbReference type="ARBA" id="ARBA00023015"/>
    </source>
</evidence>
<dbReference type="Gene3D" id="3.30.450.40">
    <property type="match status" value="1"/>
</dbReference>
<name>A0A653BAW6_ECTOL</name>
<keyword evidence="1" id="KW-0805">Transcription regulation</keyword>
<dbReference type="OrthoDB" id="9807558at2"/>